<name>A0A6J4RSA6_9ACTN</name>
<dbReference type="SMART" id="SM00046">
    <property type="entry name" value="DAGKc"/>
    <property type="match status" value="1"/>
</dbReference>
<reference evidence="4" key="1">
    <citation type="submission" date="2020-02" db="EMBL/GenBank/DDBJ databases">
        <authorList>
            <person name="Meier V. D."/>
        </authorList>
    </citation>
    <scope>NUCLEOTIDE SEQUENCE</scope>
    <source>
        <strain evidence="4">AVDCRST_MAG12</strain>
    </source>
</reference>
<dbReference type="InterPro" id="IPR001206">
    <property type="entry name" value="Diacylglycerol_kinase_cat_dom"/>
</dbReference>
<feature type="non-terminal residue" evidence="4">
    <location>
        <position position="163"/>
    </location>
</feature>
<comment type="similarity">
    <text evidence="2">Belongs to the diacylglycerol/lipid kinase family.</text>
</comment>
<evidence type="ECO:0000256" key="2">
    <source>
        <dbReference type="ARBA" id="ARBA00005983"/>
    </source>
</evidence>
<dbReference type="AlphaFoldDB" id="A0A6J4RSA6"/>
<dbReference type="InterPro" id="IPR050187">
    <property type="entry name" value="Lipid_Phosphate_FormReg"/>
</dbReference>
<evidence type="ECO:0000256" key="1">
    <source>
        <dbReference type="ARBA" id="ARBA00001946"/>
    </source>
</evidence>
<feature type="domain" description="DAGKc" evidence="3">
    <location>
        <begin position="22"/>
        <end position="154"/>
    </location>
</feature>
<keyword evidence="4" id="KW-0418">Kinase</keyword>
<dbReference type="PROSITE" id="PS50146">
    <property type="entry name" value="DAGK"/>
    <property type="match status" value="1"/>
</dbReference>
<dbReference type="InterPro" id="IPR016064">
    <property type="entry name" value="NAD/diacylglycerol_kinase_sf"/>
</dbReference>
<dbReference type="SUPFAM" id="SSF111331">
    <property type="entry name" value="NAD kinase/diacylglycerol kinase-like"/>
    <property type="match status" value="1"/>
</dbReference>
<dbReference type="PANTHER" id="PTHR12358:SF54">
    <property type="entry name" value="SPHINGOSINE KINASE RELATED PROTEIN"/>
    <property type="match status" value="1"/>
</dbReference>
<dbReference type="GO" id="GO:0016301">
    <property type="term" value="F:kinase activity"/>
    <property type="evidence" value="ECO:0007669"/>
    <property type="project" value="UniProtKB-KW"/>
</dbReference>
<accession>A0A6J4RSA6</accession>
<dbReference type="PANTHER" id="PTHR12358">
    <property type="entry name" value="SPHINGOSINE KINASE"/>
    <property type="match status" value="1"/>
</dbReference>
<dbReference type="EMBL" id="CADCVK010000191">
    <property type="protein sequence ID" value="CAA9476206.1"/>
    <property type="molecule type" value="Genomic_DNA"/>
</dbReference>
<organism evidence="4">
    <name type="scientific">uncultured Rubrobacteraceae bacterium</name>
    <dbReference type="NCBI Taxonomy" id="349277"/>
    <lineage>
        <taxon>Bacteria</taxon>
        <taxon>Bacillati</taxon>
        <taxon>Actinomycetota</taxon>
        <taxon>Rubrobacteria</taxon>
        <taxon>Rubrobacterales</taxon>
        <taxon>Rubrobacteraceae</taxon>
        <taxon>environmental samples</taxon>
    </lineage>
</organism>
<gene>
    <name evidence="4" type="ORF">AVDCRST_MAG12-1181</name>
</gene>
<protein>
    <submittedName>
        <fullName evidence="4">Transcription regulator [contains diacylglycerol kinase catalytic domain]</fullName>
    </submittedName>
</protein>
<evidence type="ECO:0000259" key="3">
    <source>
        <dbReference type="PROSITE" id="PS50146"/>
    </source>
</evidence>
<dbReference type="Pfam" id="PF00781">
    <property type="entry name" value="DAGK_cat"/>
    <property type="match status" value="1"/>
</dbReference>
<sequence>MPPSDVLDRLARAALPASVRDTDRKRMLVIVNPHATTVSGRLRRLVVSALQGRYEVDASDTEAKGHAMQLAREAAGEGYDVVVAFGGDGTVNEAANGLARSGVPLVPLPGGSTNVFCRMLGIPNDIVDATEHLLRLADRWAPRAVDLGRVAGRWFTFSAGMGL</sequence>
<dbReference type="InterPro" id="IPR017438">
    <property type="entry name" value="ATP-NAD_kinase_N"/>
</dbReference>
<proteinExistence type="inferred from homology"/>
<dbReference type="Gene3D" id="3.40.50.10330">
    <property type="entry name" value="Probable inorganic polyphosphate/atp-NAD kinase, domain 1"/>
    <property type="match status" value="1"/>
</dbReference>
<comment type="cofactor">
    <cofactor evidence="1">
        <name>Mg(2+)</name>
        <dbReference type="ChEBI" id="CHEBI:18420"/>
    </cofactor>
</comment>
<keyword evidence="4" id="KW-0808">Transferase</keyword>
<evidence type="ECO:0000313" key="4">
    <source>
        <dbReference type="EMBL" id="CAA9476206.1"/>
    </source>
</evidence>